<dbReference type="PROSITE" id="PS51471">
    <property type="entry name" value="FE2OG_OXY"/>
    <property type="match status" value="1"/>
</dbReference>
<dbReference type="AlphaFoldDB" id="A0A9P6GYC4"/>
<dbReference type="GO" id="GO:0031418">
    <property type="term" value="F:L-ascorbic acid binding"/>
    <property type="evidence" value="ECO:0007669"/>
    <property type="project" value="InterPro"/>
</dbReference>
<evidence type="ECO:0000313" key="8">
    <source>
        <dbReference type="Proteomes" id="UP000740883"/>
    </source>
</evidence>
<dbReference type="Pfam" id="PF13640">
    <property type="entry name" value="2OG-FeII_Oxy_3"/>
    <property type="match status" value="1"/>
</dbReference>
<dbReference type="PANTHER" id="PTHR12117">
    <property type="entry name" value="HISTONE ACETYLTRANSFERASE COMPLEX"/>
    <property type="match status" value="1"/>
</dbReference>
<evidence type="ECO:0000256" key="2">
    <source>
        <dbReference type="ARBA" id="ARBA00022723"/>
    </source>
</evidence>
<keyword evidence="2" id="KW-0479">Metal-binding</keyword>
<evidence type="ECO:0000259" key="6">
    <source>
        <dbReference type="PROSITE" id="PS51471"/>
    </source>
</evidence>
<dbReference type="InterPro" id="IPR051842">
    <property type="entry name" value="uS12_prolyl_hydroxylase"/>
</dbReference>
<keyword evidence="8" id="KW-1185">Reference proteome</keyword>
<dbReference type="InterPro" id="IPR006620">
    <property type="entry name" value="Pro_4_hyd_alph"/>
</dbReference>
<dbReference type="Proteomes" id="UP000740883">
    <property type="component" value="Unassembled WGS sequence"/>
</dbReference>
<dbReference type="GO" id="GO:0005506">
    <property type="term" value="F:iron ion binding"/>
    <property type="evidence" value="ECO:0007669"/>
    <property type="project" value="InterPro"/>
</dbReference>
<evidence type="ECO:0000256" key="5">
    <source>
        <dbReference type="ARBA" id="ARBA00023004"/>
    </source>
</evidence>
<dbReference type="GO" id="GO:0016705">
    <property type="term" value="F:oxidoreductase activity, acting on paired donors, with incorporation or reduction of molecular oxygen"/>
    <property type="evidence" value="ECO:0007669"/>
    <property type="project" value="InterPro"/>
</dbReference>
<evidence type="ECO:0000256" key="4">
    <source>
        <dbReference type="ARBA" id="ARBA00023002"/>
    </source>
</evidence>
<evidence type="ECO:0000313" key="7">
    <source>
        <dbReference type="EMBL" id="KAF9762812.1"/>
    </source>
</evidence>
<dbReference type="EMBL" id="SBJO01000129">
    <property type="protein sequence ID" value="KAF9762812.1"/>
    <property type="molecule type" value="Genomic_DNA"/>
</dbReference>
<keyword evidence="4" id="KW-0560">Oxidoreductase</keyword>
<reference evidence="7 8" key="1">
    <citation type="journal article" date="2020" name="Genome Biol. Evol.">
        <title>Comparative genomics of strictly vertically transmitted, feminizing microsporidia endosymbionts of amphipod crustaceans.</title>
        <authorList>
            <person name="Cormier A."/>
            <person name="Chebbi M.A."/>
            <person name="Giraud I."/>
            <person name="Wattier R."/>
            <person name="Teixeira M."/>
            <person name="Gilbert C."/>
            <person name="Rigaud T."/>
            <person name="Cordaux R."/>
        </authorList>
    </citation>
    <scope>NUCLEOTIDE SEQUENCE [LARGE SCALE GENOMIC DNA]</scope>
    <source>
        <strain evidence="7 8">Ou3-Ou53</strain>
    </source>
</reference>
<gene>
    <name evidence="7" type="primary">ogfod1</name>
    <name evidence="7" type="ORF">NGRA_1729</name>
</gene>
<organism evidence="7 8">
    <name type="scientific">Nosema granulosis</name>
    <dbReference type="NCBI Taxonomy" id="83296"/>
    <lineage>
        <taxon>Eukaryota</taxon>
        <taxon>Fungi</taxon>
        <taxon>Fungi incertae sedis</taxon>
        <taxon>Microsporidia</taxon>
        <taxon>Nosematidae</taxon>
        <taxon>Nosema</taxon>
    </lineage>
</organism>
<comment type="cofactor">
    <cofactor evidence="1">
        <name>L-ascorbate</name>
        <dbReference type="ChEBI" id="CHEBI:38290"/>
    </cofactor>
</comment>
<dbReference type="InterPro" id="IPR005123">
    <property type="entry name" value="Oxoglu/Fe-dep_dioxygenase_dom"/>
</dbReference>
<protein>
    <submittedName>
        <fullName evidence="7">Prolyl 3-hydroxylase OGFOD1</fullName>
    </submittedName>
</protein>
<keyword evidence="3" id="KW-0223">Dioxygenase</keyword>
<accession>A0A9P6GYC4</accession>
<sequence length="357" mass="42514">MKEYLQPFKHFVIDDFLDVKDFKRVRDLHGEEEFFLKYTDLFKFLQTEEIAQKSNVKFFVENLERVFKDITDTTDCFYTIFGSYYREGDYLLAHDDKVEDRRYAFTYYLEDFPSGELVLYNGNCTEVVKRVEVKKNRLVIFEVSSISWHEVAYCKSNGRRAITGWINHKSINHKSINNNSINNNSIMYKDSYLPTDDSSKLPGNLDYVDFELDFDGSPVIQFPEIEYDFEHTEKQETGPFYMRRVKELKLTNYIALNINKYELIYIKAYEISDLDYILLNDYTNNLQGNIIDIFTLEADKNSEECIKFLNKDGKLQFTLTMLPKVLYAVKREDRKYFIENGVTKNFKLVHMIYRESN</sequence>
<dbReference type="PANTHER" id="PTHR12117:SF0">
    <property type="entry name" value="PROLYL 3-HYDROXYLASE OGFOD1"/>
    <property type="match status" value="1"/>
</dbReference>
<dbReference type="OrthoDB" id="430522at2759"/>
<proteinExistence type="predicted"/>
<dbReference type="GO" id="GO:0051213">
    <property type="term" value="F:dioxygenase activity"/>
    <property type="evidence" value="ECO:0007669"/>
    <property type="project" value="UniProtKB-KW"/>
</dbReference>
<keyword evidence="5" id="KW-0408">Iron</keyword>
<comment type="caution">
    <text evidence="7">The sequence shown here is derived from an EMBL/GenBank/DDBJ whole genome shotgun (WGS) entry which is preliminary data.</text>
</comment>
<dbReference type="Gene3D" id="2.60.120.620">
    <property type="entry name" value="q2cbj1_9rhob like domain"/>
    <property type="match status" value="1"/>
</dbReference>
<name>A0A9P6GYC4_9MICR</name>
<evidence type="ECO:0000256" key="1">
    <source>
        <dbReference type="ARBA" id="ARBA00001961"/>
    </source>
</evidence>
<evidence type="ECO:0000256" key="3">
    <source>
        <dbReference type="ARBA" id="ARBA00022964"/>
    </source>
</evidence>
<dbReference type="InterPro" id="IPR044862">
    <property type="entry name" value="Pro_4_hyd_alph_FE2OG_OXY"/>
</dbReference>
<feature type="domain" description="Fe2OG dioxygenase" evidence="6">
    <location>
        <begin position="76"/>
        <end position="168"/>
    </location>
</feature>
<dbReference type="SMART" id="SM00702">
    <property type="entry name" value="P4Hc"/>
    <property type="match status" value="1"/>
</dbReference>